<dbReference type="InterPro" id="IPR042099">
    <property type="entry name" value="ANL_N_sf"/>
</dbReference>
<dbReference type="Gene3D" id="3.30.300.30">
    <property type="match status" value="1"/>
</dbReference>
<evidence type="ECO:0000313" key="9">
    <source>
        <dbReference type="Proteomes" id="UP001158576"/>
    </source>
</evidence>
<keyword evidence="2" id="KW-0436">Ligase</keyword>
<dbReference type="InterPro" id="IPR020845">
    <property type="entry name" value="AMP-binding_CS"/>
</dbReference>
<sequence>MIWDYLFGTQKADQSSSINDKSAICGGLHFRNRPLEDPQQLQSVEIESKEKIRRSVLCGKEGLWKVPPDAPQTILACFENGLKISRDRVSDGTYKTITYDQLNEDIQMAAKAFQKMDLLPKEDKFAIFSQNCYQYDAAILGGYYRNLCNVSPGIRNAVVDSLFPLQKIKVHAQNSTPRRDKKVLYDTLGNDAVRYILNHIEAKCVFVGDEKKLDAILEIAEDLHFLRFIVTFEESPSNKTNTNHGKIKIISWEEFLSSGADVNLVERKPSAKDIATINYTSGTTGNPKGAVLSHENVTTLALGIITWFLPQPIGYNERWFSYLPMAHVFERSVRCIIFTVGAQFWFSSGNLLKLLDELAIVQPTVFGTVPRVTNRLYDRIKAAMAESPSKNWLISFAQSAKRNLLNRGIVTRETWWDYFVLSKIQKLVGGKVHTWKSFPVVKIRPRNNRGKNPKVRAFVREIFGCHVIESYGTTENVGCGCATTFTNFTVDDGSVGPPQPWNEVKLVSVPEMDYFAEDNCGEICFRGANTMLGYFKEPEKTRETIDNDGWLHTGDIGRWDQYGNLHIFDRKKNIYKLAQGEYVAPEKIEGVLGKHPLVEQIFVWGSSYHHYNVAVLVFSKEVLRKKFGSESVSLESDELLAWVHAEIEQYGRSEGLKGFEIPKRIIMEQIAFTVDNGLLTPTQKAKRPAIYKKYKPQIDDLYNK</sequence>
<keyword evidence="4" id="KW-0443">Lipid metabolism</keyword>
<comment type="similarity">
    <text evidence="1">Belongs to the ATP-dependent AMP-binding enzyme family.</text>
</comment>
<protein>
    <recommendedName>
        <fullName evidence="6">long-chain-fatty-acid--CoA ligase</fullName>
        <ecNumber evidence="6">6.2.1.3</ecNumber>
    </recommendedName>
</protein>
<dbReference type="PANTHER" id="PTHR43272">
    <property type="entry name" value="LONG-CHAIN-FATTY-ACID--COA LIGASE"/>
    <property type="match status" value="1"/>
</dbReference>
<keyword evidence="9" id="KW-1185">Reference proteome</keyword>
<evidence type="ECO:0000256" key="5">
    <source>
        <dbReference type="ARBA" id="ARBA00024484"/>
    </source>
</evidence>
<evidence type="ECO:0000256" key="3">
    <source>
        <dbReference type="ARBA" id="ARBA00022832"/>
    </source>
</evidence>
<proteinExistence type="inferred from homology"/>
<dbReference type="Proteomes" id="UP001158576">
    <property type="component" value="Chromosome 2"/>
</dbReference>
<dbReference type="PANTHER" id="PTHR43272:SF107">
    <property type="entry name" value="LONG-CHAIN-FATTY-ACID--COA LIGASE 5"/>
    <property type="match status" value="1"/>
</dbReference>
<organism evidence="8 9">
    <name type="scientific">Oikopleura dioica</name>
    <name type="common">Tunicate</name>
    <dbReference type="NCBI Taxonomy" id="34765"/>
    <lineage>
        <taxon>Eukaryota</taxon>
        <taxon>Metazoa</taxon>
        <taxon>Chordata</taxon>
        <taxon>Tunicata</taxon>
        <taxon>Appendicularia</taxon>
        <taxon>Copelata</taxon>
        <taxon>Oikopleuridae</taxon>
        <taxon>Oikopleura</taxon>
    </lineage>
</organism>
<reference evidence="8 9" key="1">
    <citation type="submission" date="2021-04" db="EMBL/GenBank/DDBJ databases">
        <authorList>
            <person name="Bliznina A."/>
        </authorList>
    </citation>
    <scope>NUCLEOTIDE SEQUENCE [LARGE SCALE GENOMIC DNA]</scope>
</reference>
<evidence type="ECO:0000256" key="4">
    <source>
        <dbReference type="ARBA" id="ARBA00023098"/>
    </source>
</evidence>
<dbReference type="EC" id="6.2.1.3" evidence="6"/>
<accession>A0ABN7TC06</accession>
<evidence type="ECO:0000256" key="6">
    <source>
        <dbReference type="ARBA" id="ARBA00026121"/>
    </source>
</evidence>
<evidence type="ECO:0000256" key="1">
    <source>
        <dbReference type="ARBA" id="ARBA00006432"/>
    </source>
</evidence>
<dbReference type="InterPro" id="IPR045851">
    <property type="entry name" value="AMP-bd_C_sf"/>
</dbReference>
<evidence type="ECO:0000313" key="8">
    <source>
        <dbReference type="EMBL" id="CAG5113269.1"/>
    </source>
</evidence>
<dbReference type="InterPro" id="IPR000873">
    <property type="entry name" value="AMP-dep_synth/lig_dom"/>
</dbReference>
<dbReference type="Pfam" id="PF23562">
    <property type="entry name" value="AMP-binding_C_3"/>
    <property type="match status" value="1"/>
</dbReference>
<name>A0ABN7TC06_OIKDI</name>
<comment type="catalytic activity">
    <reaction evidence="5">
        <text>a long-chain fatty acid + ATP + CoA = a long-chain fatty acyl-CoA + AMP + diphosphate</text>
        <dbReference type="Rhea" id="RHEA:15421"/>
        <dbReference type="ChEBI" id="CHEBI:30616"/>
        <dbReference type="ChEBI" id="CHEBI:33019"/>
        <dbReference type="ChEBI" id="CHEBI:57287"/>
        <dbReference type="ChEBI" id="CHEBI:57560"/>
        <dbReference type="ChEBI" id="CHEBI:83139"/>
        <dbReference type="ChEBI" id="CHEBI:456215"/>
        <dbReference type="EC" id="6.2.1.3"/>
    </reaction>
    <physiologicalReaction direction="left-to-right" evidence="5">
        <dbReference type="Rhea" id="RHEA:15422"/>
    </physiologicalReaction>
</comment>
<dbReference type="Pfam" id="PF00501">
    <property type="entry name" value="AMP-binding"/>
    <property type="match status" value="1"/>
</dbReference>
<evidence type="ECO:0000259" key="7">
    <source>
        <dbReference type="Pfam" id="PF00501"/>
    </source>
</evidence>
<dbReference type="EMBL" id="OU015567">
    <property type="protein sequence ID" value="CAG5113269.1"/>
    <property type="molecule type" value="Genomic_DNA"/>
</dbReference>
<feature type="domain" description="AMP-dependent synthetase/ligase" evidence="7">
    <location>
        <begin position="184"/>
        <end position="535"/>
    </location>
</feature>
<dbReference type="PROSITE" id="PS00455">
    <property type="entry name" value="AMP_BINDING"/>
    <property type="match status" value="1"/>
</dbReference>
<evidence type="ECO:0000256" key="2">
    <source>
        <dbReference type="ARBA" id="ARBA00022598"/>
    </source>
</evidence>
<keyword evidence="3" id="KW-0276">Fatty acid metabolism</keyword>
<dbReference type="SUPFAM" id="SSF56801">
    <property type="entry name" value="Acetyl-CoA synthetase-like"/>
    <property type="match status" value="1"/>
</dbReference>
<dbReference type="Gene3D" id="3.40.50.12780">
    <property type="entry name" value="N-terminal domain of ligase-like"/>
    <property type="match status" value="2"/>
</dbReference>
<gene>
    <name evidence="8" type="ORF">OKIOD_LOCUS16153</name>
</gene>